<feature type="region of interest" description="Disordered" evidence="1">
    <location>
        <begin position="216"/>
        <end position="242"/>
    </location>
</feature>
<comment type="caution">
    <text evidence="2">The sequence shown here is derived from an EMBL/GenBank/DDBJ whole genome shotgun (WGS) entry which is preliminary data.</text>
</comment>
<organism evidence="2 3">
    <name type="scientific">Forsythia ovata</name>
    <dbReference type="NCBI Taxonomy" id="205694"/>
    <lineage>
        <taxon>Eukaryota</taxon>
        <taxon>Viridiplantae</taxon>
        <taxon>Streptophyta</taxon>
        <taxon>Embryophyta</taxon>
        <taxon>Tracheophyta</taxon>
        <taxon>Spermatophyta</taxon>
        <taxon>Magnoliopsida</taxon>
        <taxon>eudicotyledons</taxon>
        <taxon>Gunneridae</taxon>
        <taxon>Pentapetalae</taxon>
        <taxon>asterids</taxon>
        <taxon>lamiids</taxon>
        <taxon>Lamiales</taxon>
        <taxon>Oleaceae</taxon>
        <taxon>Forsythieae</taxon>
        <taxon>Forsythia</taxon>
    </lineage>
</organism>
<evidence type="ECO:0000256" key="1">
    <source>
        <dbReference type="SAM" id="MobiDB-lite"/>
    </source>
</evidence>
<dbReference type="EMBL" id="JBFOLJ010000001">
    <property type="protein sequence ID" value="KAL2558756.1"/>
    <property type="molecule type" value="Genomic_DNA"/>
</dbReference>
<accession>A0ABD1XAH5</accession>
<name>A0ABD1XAH5_9LAMI</name>
<dbReference type="Proteomes" id="UP001604277">
    <property type="component" value="Unassembled WGS sequence"/>
</dbReference>
<reference evidence="3" key="1">
    <citation type="submission" date="2024-07" db="EMBL/GenBank/DDBJ databases">
        <title>Two chromosome-level genome assemblies of Korean endemic species Abeliophyllum distichum and Forsythia ovata (Oleaceae).</title>
        <authorList>
            <person name="Jang H."/>
        </authorList>
    </citation>
    <scope>NUCLEOTIDE SEQUENCE [LARGE SCALE GENOMIC DNA]</scope>
</reference>
<keyword evidence="3" id="KW-1185">Reference proteome</keyword>
<protein>
    <submittedName>
        <fullName evidence="2">3-ketoacyl-CoA synthase</fullName>
    </submittedName>
</protein>
<gene>
    <name evidence="2" type="ORF">Fot_03495</name>
</gene>
<sequence length="491" mass="55426">MLRFKSCNDTSAQNDWQAPWWQSSLTDHFGPNYEIEDEPVAVNEDDNKNVNLDFGFSVLDGQKVRESDTYYSDFEELRSLDSKDEEGRTFRKRTRVDAFNPRIDIDELRFKTGKSFTNEISKEEFVELARKSYKFNEAVIQYQQHVIKNSSLGDETYLPRIVEKNGGLKAENGEKVAGTMDKFREDHGASFGIKRKLSFIAIGMVILEDAHTGSNSKEKEKKVLENASIEEGREMSPRERHSGKLFTVSSDLEMYPTLGAESFHKYLSSDSRSFLNEKEIEDWLLASLACSIRSAAAQLRSIVTFNELKKRVGKASEVASNTDEICEAFQRTTALAKSAKIAYQKIDRYLVEADGSITILTKKVDDVLNAQQVASSTLERANDDIRLLKEDASSRKFEVAKLEDDAVASEAEISKLNADLEISTKENEVAEACIFFRGAMLALTDWYFSTTSRQHCKACSAECQRRPIQYAIGIGLDRLVISTPSSHTSLK</sequence>
<proteinExistence type="predicted"/>
<evidence type="ECO:0000313" key="2">
    <source>
        <dbReference type="EMBL" id="KAL2558756.1"/>
    </source>
</evidence>
<evidence type="ECO:0000313" key="3">
    <source>
        <dbReference type="Proteomes" id="UP001604277"/>
    </source>
</evidence>
<dbReference type="AlphaFoldDB" id="A0ABD1XAH5"/>